<keyword evidence="3" id="KW-1185">Reference proteome</keyword>
<dbReference type="EnsemblPlants" id="Zm00001eb080400_T001">
    <property type="protein sequence ID" value="Zm00001eb080400_P001"/>
    <property type="gene ID" value="Zm00001eb080400"/>
</dbReference>
<evidence type="ECO:0000313" key="3">
    <source>
        <dbReference type="Proteomes" id="UP000007305"/>
    </source>
</evidence>
<dbReference type="Gramene" id="Zm00001eb080400_T001">
    <property type="protein sequence ID" value="Zm00001eb080400_P001"/>
    <property type="gene ID" value="Zm00001eb080400"/>
</dbReference>
<dbReference type="AlphaFoldDB" id="A0A804MEZ2"/>
<evidence type="ECO:0000256" key="1">
    <source>
        <dbReference type="SAM" id="MobiDB-lite"/>
    </source>
</evidence>
<accession>A0A804MEZ2</accession>
<protein>
    <submittedName>
        <fullName evidence="2">Uncharacterized protein</fullName>
    </submittedName>
</protein>
<evidence type="ECO:0000313" key="2">
    <source>
        <dbReference type="EnsemblPlants" id="Zm00001eb080400_P001"/>
    </source>
</evidence>
<proteinExistence type="predicted"/>
<reference evidence="2" key="3">
    <citation type="submission" date="2021-05" db="UniProtKB">
        <authorList>
            <consortium name="EnsemblPlants"/>
        </authorList>
    </citation>
    <scope>IDENTIFICATION</scope>
    <source>
        <strain evidence="2">cv. B73</strain>
    </source>
</reference>
<feature type="region of interest" description="Disordered" evidence="1">
    <location>
        <begin position="1"/>
        <end position="20"/>
    </location>
</feature>
<reference evidence="3" key="1">
    <citation type="submission" date="2015-12" db="EMBL/GenBank/DDBJ databases">
        <title>Update maize B73 reference genome by single molecule sequencing technologies.</title>
        <authorList>
            <consortium name="Maize Genome Sequencing Project"/>
            <person name="Ware D."/>
        </authorList>
    </citation>
    <scope>NUCLEOTIDE SEQUENCE [LARGE SCALE GENOMIC DNA]</scope>
    <source>
        <strain evidence="3">cv. B73</strain>
    </source>
</reference>
<reference evidence="2" key="2">
    <citation type="submission" date="2019-07" db="EMBL/GenBank/DDBJ databases">
        <authorList>
            <person name="Seetharam A."/>
            <person name="Woodhouse M."/>
            <person name="Cannon E."/>
        </authorList>
    </citation>
    <scope>NUCLEOTIDE SEQUENCE [LARGE SCALE GENOMIC DNA]</scope>
    <source>
        <strain evidence="2">cv. B73</strain>
    </source>
</reference>
<dbReference type="Proteomes" id="UP000007305">
    <property type="component" value="Chromosome 2"/>
</dbReference>
<dbReference type="InParanoid" id="A0A804MEZ2"/>
<sequence length="84" mass="9310">MPCGRLSLSSPSPTSSYGHSFIRPPPPYTSSYDFGSISCLLCQLISLEMKTGHEDRACNVFNGTRVRYFRGPLYTNIACPTMPE</sequence>
<organism evidence="2 3">
    <name type="scientific">Zea mays</name>
    <name type="common">Maize</name>
    <dbReference type="NCBI Taxonomy" id="4577"/>
    <lineage>
        <taxon>Eukaryota</taxon>
        <taxon>Viridiplantae</taxon>
        <taxon>Streptophyta</taxon>
        <taxon>Embryophyta</taxon>
        <taxon>Tracheophyta</taxon>
        <taxon>Spermatophyta</taxon>
        <taxon>Magnoliopsida</taxon>
        <taxon>Liliopsida</taxon>
        <taxon>Poales</taxon>
        <taxon>Poaceae</taxon>
        <taxon>PACMAD clade</taxon>
        <taxon>Panicoideae</taxon>
        <taxon>Andropogonodae</taxon>
        <taxon>Andropogoneae</taxon>
        <taxon>Tripsacinae</taxon>
        <taxon>Zea</taxon>
    </lineage>
</organism>
<name>A0A804MEZ2_MAIZE</name>
<feature type="compositionally biased region" description="Low complexity" evidence="1">
    <location>
        <begin position="1"/>
        <end position="16"/>
    </location>
</feature>